<sequence>MPGPSLLDLPVELLQRIARLCPCSSVLSLIRVNRQLHHACNDRFVFKYIAENSHLEFHADLETWDSSLILKPGSLADTIRVAAAVEKAITYIEEFDHRFSDIHGLAKELHNEAPLDLCNWLPHLIALRLPICLQLKGNRLRTTFLSLQKPFWWPLGVEKELISRLYATNSVYDPRLKSEEVEYVTLAFCLTAIALERAAAMPTEDQDRQNERWSAELNCKTDMVGATLSNMLPMYSSALVSANVPIKMAAGLVRLPLYTKDAPLPSPSRIPFFDLMNIPLPFQNTAERFTTCHIEKMTTHEFLTGEWVGYYDDLRLGMPDSRRSYLDPPMRDIRIIAGPFSPTSRTHCVEKTRILQGSRGVDSVGEFGLTGTVYADGRVRLQKRYLSRPWLWVWSGEMTPFGIVGTWGDGMGRVDAARNNYFWIWKKEWCEFPSEES</sequence>
<proteinExistence type="predicted"/>
<evidence type="ECO:0000259" key="1">
    <source>
        <dbReference type="PROSITE" id="PS50181"/>
    </source>
</evidence>
<name>A0A1Y2A4P5_9PLEO</name>
<gene>
    <name evidence="2" type="ORF">BCR34DRAFT_555532</name>
</gene>
<keyword evidence="3" id="KW-1185">Reference proteome</keyword>
<dbReference type="InterPro" id="IPR001810">
    <property type="entry name" value="F-box_dom"/>
</dbReference>
<accession>A0A1Y2A4P5</accession>
<dbReference type="EMBL" id="MCFA01000012">
    <property type="protein sequence ID" value="ORY17488.1"/>
    <property type="molecule type" value="Genomic_DNA"/>
</dbReference>
<comment type="caution">
    <text evidence="2">The sequence shown here is derived from an EMBL/GenBank/DDBJ whole genome shotgun (WGS) entry which is preliminary data.</text>
</comment>
<dbReference type="CDD" id="cd09917">
    <property type="entry name" value="F-box_SF"/>
    <property type="match status" value="1"/>
</dbReference>
<dbReference type="OrthoDB" id="5139943at2759"/>
<protein>
    <recommendedName>
        <fullName evidence="1">F-box domain-containing protein</fullName>
    </recommendedName>
</protein>
<reference evidence="2 3" key="1">
    <citation type="submission" date="2016-07" db="EMBL/GenBank/DDBJ databases">
        <title>Pervasive Adenine N6-methylation of Active Genes in Fungi.</title>
        <authorList>
            <consortium name="DOE Joint Genome Institute"/>
            <person name="Mondo S.J."/>
            <person name="Dannebaum R.O."/>
            <person name="Kuo R.C."/>
            <person name="Labutti K."/>
            <person name="Haridas S."/>
            <person name="Kuo A."/>
            <person name="Salamov A."/>
            <person name="Ahrendt S.R."/>
            <person name="Lipzen A."/>
            <person name="Sullivan W."/>
            <person name="Andreopoulos W.B."/>
            <person name="Clum A."/>
            <person name="Lindquist E."/>
            <person name="Daum C."/>
            <person name="Ramamoorthy G.K."/>
            <person name="Gryganskyi A."/>
            <person name="Culley D."/>
            <person name="Magnuson J.K."/>
            <person name="James T.Y."/>
            <person name="O'Malley M.A."/>
            <person name="Stajich J.E."/>
            <person name="Spatafora J.W."/>
            <person name="Visel A."/>
            <person name="Grigoriev I.V."/>
        </authorList>
    </citation>
    <scope>NUCLEOTIDE SEQUENCE [LARGE SCALE GENOMIC DNA]</scope>
    <source>
        <strain evidence="2 3">CBS 115471</strain>
    </source>
</reference>
<evidence type="ECO:0000313" key="2">
    <source>
        <dbReference type="EMBL" id="ORY17488.1"/>
    </source>
</evidence>
<dbReference type="PROSITE" id="PS50181">
    <property type="entry name" value="FBOX"/>
    <property type="match status" value="1"/>
</dbReference>
<dbReference type="SUPFAM" id="SSF81383">
    <property type="entry name" value="F-box domain"/>
    <property type="match status" value="1"/>
</dbReference>
<dbReference type="AlphaFoldDB" id="A0A1Y2A4P5"/>
<feature type="domain" description="F-box" evidence="1">
    <location>
        <begin position="3"/>
        <end position="49"/>
    </location>
</feature>
<dbReference type="InterPro" id="IPR036047">
    <property type="entry name" value="F-box-like_dom_sf"/>
</dbReference>
<organism evidence="2 3">
    <name type="scientific">Clohesyomyces aquaticus</name>
    <dbReference type="NCBI Taxonomy" id="1231657"/>
    <lineage>
        <taxon>Eukaryota</taxon>
        <taxon>Fungi</taxon>
        <taxon>Dikarya</taxon>
        <taxon>Ascomycota</taxon>
        <taxon>Pezizomycotina</taxon>
        <taxon>Dothideomycetes</taxon>
        <taxon>Pleosporomycetidae</taxon>
        <taxon>Pleosporales</taxon>
        <taxon>Lindgomycetaceae</taxon>
        <taxon>Clohesyomyces</taxon>
    </lineage>
</organism>
<evidence type="ECO:0000313" key="3">
    <source>
        <dbReference type="Proteomes" id="UP000193144"/>
    </source>
</evidence>
<dbReference type="Proteomes" id="UP000193144">
    <property type="component" value="Unassembled WGS sequence"/>
</dbReference>
<dbReference type="STRING" id="1231657.A0A1Y2A4P5"/>